<evidence type="ECO:0000313" key="2">
    <source>
        <dbReference type="Proteomes" id="UP001153387"/>
    </source>
</evidence>
<accession>A0A9X4KH43</accession>
<keyword evidence="2" id="KW-1185">Reference proteome</keyword>
<organism evidence="1 2">
    <name type="scientific">Cohnella ginsengisoli</name>
    <dbReference type="NCBI Taxonomy" id="425004"/>
    <lineage>
        <taxon>Bacteria</taxon>
        <taxon>Bacillati</taxon>
        <taxon>Bacillota</taxon>
        <taxon>Bacilli</taxon>
        <taxon>Bacillales</taxon>
        <taxon>Paenibacillaceae</taxon>
        <taxon>Cohnella</taxon>
    </lineage>
</organism>
<dbReference type="AlphaFoldDB" id="A0A9X4KH43"/>
<name>A0A9X4KH43_9BACL</name>
<protein>
    <submittedName>
        <fullName evidence="1">Uncharacterized protein</fullName>
    </submittedName>
</protein>
<gene>
    <name evidence="1" type="ORF">OMP38_14075</name>
</gene>
<dbReference type="EMBL" id="JAPDHZ010000003">
    <property type="protein sequence ID" value="MDG0791863.1"/>
    <property type="molecule type" value="Genomic_DNA"/>
</dbReference>
<sequence>MRALIRLRRTRSLPPPELAYGARAIQAELQALGAEQSAADDGAAQRSLAELRVAIHGELAVEL</sequence>
<dbReference type="Proteomes" id="UP001153387">
    <property type="component" value="Unassembled WGS sequence"/>
</dbReference>
<reference evidence="1 2" key="1">
    <citation type="submission" date="2022-10" db="EMBL/GenBank/DDBJ databases">
        <title>Comparative genomic analysis of Cohnella hashimotonis sp. nov., isolated from the International Space Station.</title>
        <authorList>
            <person name="Simpson A."/>
            <person name="Venkateswaran K."/>
        </authorList>
    </citation>
    <scope>NUCLEOTIDE SEQUENCE [LARGE SCALE GENOMIC DNA]</scope>
    <source>
        <strain evidence="1 2">DSM 18997</strain>
    </source>
</reference>
<proteinExistence type="predicted"/>
<evidence type="ECO:0000313" key="1">
    <source>
        <dbReference type="EMBL" id="MDG0791863.1"/>
    </source>
</evidence>
<comment type="caution">
    <text evidence="1">The sequence shown here is derived from an EMBL/GenBank/DDBJ whole genome shotgun (WGS) entry which is preliminary data.</text>
</comment>
<dbReference type="RefSeq" id="WP_277565705.1">
    <property type="nucleotide sequence ID" value="NZ_JAPDHZ010000003.1"/>
</dbReference>